<sequence length="108" mass="11193">PKLVKVLTSLITLIFPAASKPSSFKSNAVFSATFTSPPSPPPPPLGAPLGKPRTSIPGIISIMIGSSLTPRFSRITSTRSITSSNVSPITSSTIADTFSEVCDCDATQ</sequence>
<evidence type="ECO:0000256" key="1">
    <source>
        <dbReference type="SAM" id="MobiDB-lite"/>
    </source>
</evidence>
<organism evidence="3 4">
    <name type="scientific">Vigna mungo</name>
    <name type="common">Black gram</name>
    <name type="synonym">Phaseolus mungo</name>
    <dbReference type="NCBI Taxonomy" id="3915"/>
    <lineage>
        <taxon>Eukaryota</taxon>
        <taxon>Viridiplantae</taxon>
        <taxon>Streptophyta</taxon>
        <taxon>Embryophyta</taxon>
        <taxon>Tracheophyta</taxon>
        <taxon>Spermatophyta</taxon>
        <taxon>Magnoliopsida</taxon>
        <taxon>eudicotyledons</taxon>
        <taxon>Gunneridae</taxon>
        <taxon>Pentapetalae</taxon>
        <taxon>rosids</taxon>
        <taxon>fabids</taxon>
        <taxon>Fabales</taxon>
        <taxon>Fabaceae</taxon>
        <taxon>Papilionoideae</taxon>
        <taxon>50 kb inversion clade</taxon>
        <taxon>NPAAA clade</taxon>
        <taxon>indigoferoid/millettioid clade</taxon>
        <taxon>Phaseoleae</taxon>
        <taxon>Vigna</taxon>
    </lineage>
</organism>
<gene>
    <name evidence="3" type="ORF">V8G54_004659</name>
</gene>
<evidence type="ECO:0000313" key="4">
    <source>
        <dbReference type="Proteomes" id="UP001374535"/>
    </source>
</evidence>
<reference evidence="3 4" key="1">
    <citation type="journal article" date="2023" name="Life. Sci Alliance">
        <title>Evolutionary insights into 3D genome organization and epigenetic landscape of Vigna mungo.</title>
        <authorList>
            <person name="Junaid A."/>
            <person name="Singh B."/>
            <person name="Bhatia S."/>
        </authorList>
    </citation>
    <scope>NUCLEOTIDE SEQUENCE [LARGE SCALE GENOMIC DNA]</scope>
    <source>
        <strain evidence="3">Urdbean</strain>
    </source>
</reference>
<feature type="chain" id="PRO_5042876291" evidence="2">
    <location>
        <begin position="20"/>
        <end position="108"/>
    </location>
</feature>
<dbReference type="AlphaFoldDB" id="A0AAQ3PCQ7"/>
<feature type="non-terminal residue" evidence="3">
    <location>
        <position position="1"/>
    </location>
</feature>
<feature type="compositionally biased region" description="Pro residues" evidence="1">
    <location>
        <begin position="37"/>
        <end position="46"/>
    </location>
</feature>
<protein>
    <submittedName>
        <fullName evidence="3">Uncharacterized protein</fullName>
    </submittedName>
</protein>
<accession>A0AAQ3PCQ7</accession>
<name>A0AAQ3PCQ7_VIGMU</name>
<feature type="region of interest" description="Disordered" evidence="1">
    <location>
        <begin position="32"/>
        <end position="51"/>
    </location>
</feature>
<feature type="signal peptide" evidence="2">
    <location>
        <begin position="1"/>
        <end position="19"/>
    </location>
</feature>
<keyword evidence="2" id="KW-0732">Signal</keyword>
<evidence type="ECO:0000256" key="2">
    <source>
        <dbReference type="SAM" id="SignalP"/>
    </source>
</evidence>
<proteinExistence type="predicted"/>
<dbReference type="Proteomes" id="UP001374535">
    <property type="component" value="Chromosome 1"/>
</dbReference>
<dbReference type="EMBL" id="CP144700">
    <property type="protein sequence ID" value="WVZ26115.1"/>
    <property type="molecule type" value="Genomic_DNA"/>
</dbReference>
<keyword evidence="4" id="KW-1185">Reference proteome</keyword>
<evidence type="ECO:0000313" key="3">
    <source>
        <dbReference type="EMBL" id="WVZ26115.1"/>
    </source>
</evidence>